<dbReference type="HOGENOM" id="CLU_3136491_0_0_9"/>
<evidence type="ECO:0000313" key="1">
    <source>
        <dbReference type="EMBL" id="EEC89887.1"/>
    </source>
</evidence>
<evidence type="ECO:0000313" key="2">
    <source>
        <dbReference type="Proteomes" id="UP000004315"/>
    </source>
</evidence>
<organism evidence="1 2">
    <name type="scientific">Holdemanella biformis DSM 3989</name>
    <dbReference type="NCBI Taxonomy" id="518637"/>
    <lineage>
        <taxon>Bacteria</taxon>
        <taxon>Bacillati</taxon>
        <taxon>Bacillota</taxon>
        <taxon>Erysipelotrichia</taxon>
        <taxon>Erysipelotrichales</taxon>
        <taxon>Erysipelotrichaceae</taxon>
        <taxon>Holdemanella</taxon>
    </lineage>
</organism>
<dbReference type="AlphaFoldDB" id="B7CBF8"/>
<proteinExistence type="predicted"/>
<dbReference type="OrthoDB" id="9766487at2"/>
<dbReference type="EMBL" id="ABYT01000083">
    <property type="protein sequence ID" value="EEC89887.1"/>
    <property type="molecule type" value="Genomic_DNA"/>
</dbReference>
<dbReference type="Proteomes" id="UP000004315">
    <property type="component" value="Unassembled WGS sequence"/>
</dbReference>
<keyword evidence="2" id="KW-1185">Reference proteome</keyword>
<dbReference type="RefSeq" id="WP_003865321.1">
    <property type="nucleotide sequence ID" value="NZ_DS996843.1"/>
</dbReference>
<dbReference type="STRING" id="518637.EUBIFOR_01533"/>
<gene>
    <name evidence="1" type="ORF">EUBIFOR_01533</name>
</gene>
<reference evidence="1 2" key="1">
    <citation type="submission" date="2008-10" db="EMBL/GenBank/DDBJ databases">
        <authorList>
            <person name="Fulton L."/>
            <person name="Clifton S."/>
            <person name="Fulton B."/>
            <person name="Xu J."/>
            <person name="Minx P."/>
            <person name="Pepin K.H."/>
            <person name="Johnson M."/>
            <person name="Bhonagiri V."/>
            <person name="Nash W.E."/>
            <person name="Mardis E.R."/>
            <person name="Wilson R.K."/>
        </authorList>
    </citation>
    <scope>NUCLEOTIDE SEQUENCE [LARGE SCALE GENOMIC DNA]</scope>
    <source>
        <strain evidence="1 2">DSM 3989</strain>
    </source>
</reference>
<sequence>MLAVEIFTQLPFSDVQIMEINNLESFYASKPILERYRVYLEEVCHLKEP</sequence>
<protein>
    <submittedName>
        <fullName evidence="1">Uncharacterized protein</fullName>
    </submittedName>
</protein>
<reference evidence="1 2" key="2">
    <citation type="submission" date="2008-11" db="EMBL/GenBank/DDBJ databases">
        <title>Draft genome sequence of Eubacterium biforme (DSM 3989).</title>
        <authorList>
            <person name="Sudarsanam P."/>
            <person name="Ley R."/>
            <person name="Guruge J."/>
            <person name="Turnbaugh P.J."/>
            <person name="Mahowald M."/>
            <person name="Liep D."/>
            <person name="Gordon J."/>
        </authorList>
    </citation>
    <scope>NUCLEOTIDE SEQUENCE [LARGE SCALE GENOMIC DNA]</scope>
    <source>
        <strain evidence="1 2">DSM 3989</strain>
    </source>
</reference>
<accession>B7CBF8</accession>
<name>B7CBF8_9FIRM</name>
<comment type="caution">
    <text evidence="1">The sequence shown here is derived from an EMBL/GenBank/DDBJ whole genome shotgun (WGS) entry which is preliminary data.</text>
</comment>